<keyword evidence="2" id="KW-1185">Reference proteome</keyword>
<accession>A0ABU6BEE7</accession>
<evidence type="ECO:0000313" key="1">
    <source>
        <dbReference type="EMBL" id="MEB3750301.1"/>
    </source>
</evidence>
<sequence>MRRDQRGYSLITTLLVITVFLLLGLTIVTTAVEHAQFTTVRVDDVQSLHEAKTDVNEAVADLKAELSDPNFLVRHRIFAPDQWDQFLGLGSSSPGEDTIAGRLRDRYGVIMEDESEQYDIPKNQVFLRALRLTKTFNDGHRTRTVKRLVFVTNTPSFLKYALGSKETVVLNGGVYVENGNVYTGQNAYASNATNYVKANGQLTVNSSNAGMPLLSSSSIWYTNDGQLNACGQTTGCWEASQGRFRMKTNWAPRWPTDVPEPAPTIRQENEDFIDVDFDLTVADKLLQASGILPPSSDYIERMESIQEAGDKNSQLHTLVAELSNQWTSIQSNQPDPNDPRKTLEEVIKEQSKTKPLYLDGNSVLRGDVDIQNSGVNQWLIVNGNLRLDGPTNPSTFVSVRGNFIVLGDLTLTGNLRLDASIYVTGSTKIYQSRIERALNNKGVVLLSKGPLDISRINEFNNPTIPTPNLKGYFYTDSSATIYAVGSYLYIEGGLFARGNSEGGLFARGNRATAPDTDIKGLVVNAFRGQVNGENGEPDRFTPGSDPLSSRLVVRYRPEMLVEQGTGLPFVNRISLVVDRLEVE</sequence>
<dbReference type="EMBL" id="JPYA02000001">
    <property type="protein sequence ID" value="MEB3750301.1"/>
    <property type="molecule type" value="Genomic_DNA"/>
</dbReference>
<dbReference type="Proteomes" id="UP000029267">
    <property type="component" value="Unassembled WGS sequence"/>
</dbReference>
<organism evidence="1 2">
    <name type="scientific">Geobacillus icigianus</name>
    <dbReference type="NCBI Taxonomy" id="1430331"/>
    <lineage>
        <taxon>Bacteria</taxon>
        <taxon>Bacillati</taxon>
        <taxon>Bacillota</taxon>
        <taxon>Bacilli</taxon>
        <taxon>Bacillales</taxon>
        <taxon>Anoxybacillaceae</taxon>
        <taxon>Geobacillus</taxon>
    </lineage>
</organism>
<comment type="caution">
    <text evidence="1">The sequence shown here is derived from an EMBL/GenBank/DDBJ whole genome shotgun (WGS) entry which is preliminary data.</text>
</comment>
<gene>
    <name evidence="1" type="ORF">EP10_001140</name>
</gene>
<protein>
    <submittedName>
        <fullName evidence="1">Uncharacterized protein</fullName>
    </submittedName>
</protein>
<evidence type="ECO:0000313" key="2">
    <source>
        <dbReference type="Proteomes" id="UP000029267"/>
    </source>
</evidence>
<reference evidence="1 2" key="1">
    <citation type="journal article" date="2014" name="Genome Announc.">
        <title>Draft Genome Sequence of Geobacillus icigianus Strain G1w1T Isolated from Hot Springs in the Valley of Geysers, Kamchatka (Russian Federation).</title>
        <authorList>
            <person name="Bryanskaya A.V."/>
            <person name="Rozanov A.S."/>
            <person name="Logacheva M.D."/>
            <person name="Kotenko A.V."/>
            <person name="Peltek S.E."/>
        </authorList>
    </citation>
    <scope>NUCLEOTIDE SEQUENCE [LARGE SCALE GENOMIC DNA]</scope>
    <source>
        <strain evidence="1 2">G1w1</strain>
    </source>
</reference>
<dbReference type="RefSeq" id="WP_033020277.1">
    <property type="nucleotide sequence ID" value="NZ_JPYA02000001.1"/>
</dbReference>
<proteinExistence type="predicted"/>
<name>A0ABU6BEE7_9BACL</name>